<accession>A0ABD6E8S9</accession>
<dbReference type="EMBL" id="JBGFUD010001542">
    <property type="protein sequence ID" value="MFH4976428.1"/>
    <property type="molecule type" value="Genomic_DNA"/>
</dbReference>
<dbReference type="PANTHER" id="PTHR34228">
    <property type="entry name" value="PROTEIN CBG09474-RELATED"/>
    <property type="match status" value="1"/>
</dbReference>
<proteinExistence type="predicted"/>
<gene>
    <name evidence="1" type="ORF">AB6A40_003137</name>
</gene>
<dbReference type="InterPro" id="IPR053322">
    <property type="entry name" value="PLA2-like"/>
</dbReference>
<evidence type="ECO:0000313" key="2">
    <source>
        <dbReference type="Proteomes" id="UP001608902"/>
    </source>
</evidence>
<protein>
    <recommendedName>
        <fullName evidence="3">Phospholipase A2</fullName>
    </recommendedName>
</protein>
<dbReference type="Proteomes" id="UP001608902">
    <property type="component" value="Unassembled WGS sequence"/>
</dbReference>
<organism evidence="1 2">
    <name type="scientific">Gnathostoma spinigerum</name>
    <dbReference type="NCBI Taxonomy" id="75299"/>
    <lineage>
        <taxon>Eukaryota</taxon>
        <taxon>Metazoa</taxon>
        <taxon>Ecdysozoa</taxon>
        <taxon>Nematoda</taxon>
        <taxon>Chromadorea</taxon>
        <taxon>Rhabditida</taxon>
        <taxon>Spirurina</taxon>
        <taxon>Gnathostomatomorpha</taxon>
        <taxon>Gnathostomatoidea</taxon>
        <taxon>Gnathostomatidae</taxon>
        <taxon>Gnathostoma</taxon>
    </lineage>
</organism>
<evidence type="ECO:0000313" key="1">
    <source>
        <dbReference type="EMBL" id="MFH4976428.1"/>
    </source>
</evidence>
<reference evidence="1 2" key="1">
    <citation type="submission" date="2024-08" db="EMBL/GenBank/DDBJ databases">
        <title>Gnathostoma spinigerum genome.</title>
        <authorList>
            <person name="Gonzalez-Bertolin B."/>
            <person name="Monzon S."/>
            <person name="Zaballos A."/>
            <person name="Jimenez P."/>
            <person name="Dekumyoy P."/>
            <person name="Varona S."/>
            <person name="Cuesta I."/>
            <person name="Sumanam S."/>
            <person name="Adisakwattana P."/>
            <person name="Gasser R.B."/>
            <person name="Hernandez-Gonzalez A."/>
            <person name="Young N.D."/>
            <person name="Perteguer M.J."/>
        </authorList>
    </citation>
    <scope>NUCLEOTIDE SEQUENCE [LARGE SCALE GENOMIC DNA]</scope>
    <source>
        <strain evidence="1">AL3</strain>
        <tissue evidence="1">Liver</tissue>
    </source>
</reference>
<evidence type="ECO:0008006" key="3">
    <source>
        <dbReference type="Google" id="ProtNLM"/>
    </source>
</evidence>
<dbReference type="AlphaFoldDB" id="A0ABD6E8S9"/>
<sequence>MNWHLLILQSCTLAFKVPTYLPFDSWQCGPDDHTRRVTYDIMAGDCCDVMNDTNSCCINHDWCYDDQGGLIPCDTSFCHCITRTLSKADHKDSCEEKAAWACNVVELLGPLPYFLAGLGLRSKLERTRREISIGEKCIIEDKTVRRSFDILRDSCDEMSVTITTYSGTSVVVGKWFSIGLNEHFKCSLP</sequence>
<comment type="caution">
    <text evidence="1">The sequence shown here is derived from an EMBL/GenBank/DDBJ whole genome shotgun (WGS) entry which is preliminary data.</text>
</comment>
<name>A0ABD6E8S9_9BILA</name>
<keyword evidence="2" id="KW-1185">Reference proteome</keyword>